<dbReference type="Gene3D" id="3.20.20.140">
    <property type="entry name" value="Metal-dependent hydrolases"/>
    <property type="match status" value="1"/>
</dbReference>
<sequence>MKLVTDGVVITNDSEDRVIEEGAVLIDGDSIKEVGNADKIRQNYPEAEIIDAGGQMIMPGFINSHLHFYSTFARGMDLKAEEPPREFTEILEKLWWRLDRTLSTRDDLYYSAVYALLEGIKRGTTTVFDHHASYGLIDGSLDILKQAVEDVGLRASLCFEVSDRNGKENREKALRENERFLNSLAEEERSYLSGAVGLHASFTLEEETLEKAGKLAEKYNAPCHLHVAEGSADVEDARKRGFEGIVERLDRHGIWRPGTMAVHGVHLQEDEYRKLAERGCYLVHNPESNLSNGVGAADIKKVRECGLDAALGTDGYTTDMLESMTAADLLPTYLSGDPSCGGDLARWMLFDVNSRLAGETFSQPVGRLEPGAGADLIIADYTPPTPLTADNYFAHIAMGIAGGDIQTVIARGETIMKDQEVQTVDYERIIQKCRAQARDFWERF</sequence>
<evidence type="ECO:0000313" key="6">
    <source>
        <dbReference type="EMBL" id="SDL22036.1"/>
    </source>
</evidence>
<dbReference type="SUPFAM" id="SSF51338">
    <property type="entry name" value="Composite domain of metallo-dependent hydrolases"/>
    <property type="match status" value="1"/>
</dbReference>
<keyword evidence="2" id="KW-0378">Hydrolase</keyword>
<proteinExistence type="predicted"/>
<evidence type="ECO:0000256" key="1">
    <source>
        <dbReference type="ARBA" id="ARBA00022723"/>
    </source>
</evidence>
<organism evidence="6 7">
    <name type="scientific">Halarsenatibacter silvermanii</name>
    <dbReference type="NCBI Taxonomy" id="321763"/>
    <lineage>
        <taxon>Bacteria</taxon>
        <taxon>Bacillati</taxon>
        <taxon>Bacillota</taxon>
        <taxon>Clostridia</taxon>
        <taxon>Halanaerobiales</taxon>
        <taxon>Halarsenatibacteraceae</taxon>
        <taxon>Halarsenatibacter</taxon>
    </lineage>
</organism>
<evidence type="ECO:0000259" key="5">
    <source>
        <dbReference type="Pfam" id="PF22039"/>
    </source>
</evidence>
<dbReference type="STRING" id="321763.SAMN04488692_102155"/>
<dbReference type="InterPro" id="IPR032466">
    <property type="entry name" value="Metal_Hydrolase"/>
</dbReference>
<dbReference type="RefSeq" id="WP_089758052.1">
    <property type="nucleotide sequence ID" value="NZ_FNGO01000002.1"/>
</dbReference>
<dbReference type="InterPro" id="IPR054418">
    <property type="entry name" value="MQNX/HUTI_composite_N"/>
</dbReference>
<dbReference type="Pfam" id="PF22039">
    <property type="entry name" value="HUTI_composite_bact"/>
    <property type="match status" value="1"/>
</dbReference>
<dbReference type="NCBIfam" id="TIGR03314">
    <property type="entry name" value="Se_ssnA"/>
    <property type="match status" value="1"/>
</dbReference>
<feature type="domain" description="Aminodeoxyfutalosine deaminase/Imidazolonepropionase-like composite" evidence="5">
    <location>
        <begin position="22"/>
        <end position="47"/>
    </location>
</feature>
<dbReference type="PANTHER" id="PTHR43794:SF11">
    <property type="entry name" value="AMIDOHYDROLASE-RELATED DOMAIN-CONTAINING PROTEIN"/>
    <property type="match status" value="1"/>
</dbReference>
<evidence type="ECO:0000313" key="7">
    <source>
        <dbReference type="Proteomes" id="UP000199476"/>
    </source>
</evidence>
<protein>
    <submittedName>
        <fullName evidence="6">Putative selenium metabolism protein SsnA</fullName>
    </submittedName>
</protein>
<keyword evidence="3" id="KW-0862">Zinc</keyword>
<gene>
    <name evidence="6" type="ORF">SAMN04488692_102155</name>
</gene>
<dbReference type="InterPro" id="IPR006680">
    <property type="entry name" value="Amidohydro-rel"/>
</dbReference>
<evidence type="ECO:0000259" key="4">
    <source>
        <dbReference type="Pfam" id="PF01979"/>
    </source>
</evidence>
<evidence type="ECO:0000256" key="3">
    <source>
        <dbReference type="ARBA" id="ARBA00022833"/>
    </source>
</evidence>
<dbReference type="InterPro" id="IPR017700">
    <property type="entry name" value="Aminohydrolase_SsnA"/>
</dbReference>
<dbReference type="NCBIfam" id="NF005540">
    <property type="entry name" value="PRK07203.1"/>
    <property type="match status" value="1"/>
</dbReference>
<dbReference type="Pfam" id="PF01979">
    <property type="entry name" value="Amidohydro_1"/>
    <property type="match status" value="1"/>
</dbReference>
<reference evidence="6 7" key="1">
    <citation type="submission" date="2016-10" db="EMBL/GenBank/DDBJ databases">
        <authorList>
            <person name="de Groot N.N."/>
        </authorList>
    </citation>
    <scope>NUCLEOTIDE SEQUENCE [LARGE SCALE GENOMIC DNA]</scope>
    <source>
        <strain evidence="6 7">SLAS-1</strain>
    </source>
</reference>
<keyword evidence="1" id="KW-0479">Metal-binding</keyword>
<dbReference type="Gene3D" id="2.30.40.10">
    <property type="entry name" value="Urease, subunit C, domain 1"/>
    <property type="match status" value="1"/>
</dbReference>
<dbReference type="InterPro" id="IPR050287">
    <property type="entry name" value="MTA/SAH_deaminase"/>
</dbReference>
<dbReference type="PANTHER" id="PTHR43794">
    <property type="entry name" value="AMINOHYDROLASE SSNA-RELATED"/>
    <property type="match status" value="1"/>
</dbReference>
<dbReference type="OrthoDB" id="9807210at2"/>
<dbReference type="InterPro" id="IPR011059">
    <property type="entry name" value="Metal-dep_hydrolase_composite"/>
</dbReference>
<dbReference type="EMBL" id="FNGO01000002">
    <property type="protein sequence ID" value="SDL22036.1"/>
    <property type="molecule type" value="Genomic_DNA"/>
</dbReference>
<dbReference type="Proteomes" id="UP000199476">
    <property type="component" value="Unassembled WGS sequence"/>
</dbReference>
<name>A0A1G9IAA0_9FIRM</name>
<dbReference type="AlphaFoldDB" id="A0A1G9IAA0"/>
<dbReference type="GO" id="GO:0046872">
    <property type="term" value="F:metal ion binding"/>
    <property type="evidence" value="ECO:0007669"/>
    <property type="project" value="UniProtKB-KW"/>
</dbReference>
<accession>A0A1G9IAA0</accession>
<keyword evidence="7" id="KW-1185">Reference proteome</keyword>
<feature type="domain" description="Amidohydrolase-related" evidence="4">
    <location>
        <begin position="56"/>
        <end position="413"/>
    </location>
</feature>
<evidence type="ECO:0000256" key="2">
    <source>
        <dbReference type="ARBA" id="ARBA00022801"/>
    </source>
</evidence>
<dbReference type="GO" id="GO:0016810">
    <property type="term" value="F:hydrolase activity, acting on carbon-nitrogen (but not peptide) bonds"/>
    <property type="evidence" value="ECO:0007669"/>
    <property type="project" value="InterPro"/>
</dbReference>
<dbReference type="SUPFAM" id="SSF51556">
    <property type="entry name" value="Metallo-dependent hydrolases"/>
    <property type="match status" value="1"/>
</dbReference>